<dbReference type="Pfam" id="PF01000">
    <property type="entry name" value="RNA_pol_A_bac"/>
    <property type="match status" value="1"/>
</dbReference>
<feature type="domain" description="DNA-directed RNA polymerase RpoA/D/Rpb3-type" evidence="12">
    <location>
        <begin position="24"/>
        <end position="233"/>
    </location>
</feature>
<sequence>MMKVIKTAPHVPTDIRVERLGDRGIRVSVSAFESGYAITLAHPLRRLLLQSSVGFAPIAIKIEGVAHEFDSVRGMAEDVALFIANLKNIRLVAKNLENAEDQLVVHYSFNGPAKLSGKDLATEEVEVVDTETYLATINEDGQLGFSLIIQKGMGYVPSESIRGFISSDYIPLDACFTPIKKAIYHIENILVDGNPNFEKVIFEIESDGQVDPKQAFQEAIKTMHAQMHIFSTNLSDSKNAYHLENNLEIKELIKKVEDLDLSARCLNCLDKVGIKYIGELVLMDVYELKGIKNLGKKSYDEIAEKLEQLKYPVGQELPEGFKASLKARIDKLKSEES</sequence>
<dbReference type="SMART" id="SM00662">
    <property type="entry name" value="RPOLD"/>
    <property type="match status" value="1"/>
</dbReference>
<dbReference type="EMBL" id="ADHO01000173">
    <property type="protein sequence ID" value="EFX41673.1"/>
    <property type="molecule type" value="Genomic_DNA"/>
</dbReference>
<evidence type="ECO:0000256" key="7">
    <source>
        <dbReference type="ARBA" id="ARBA00023163"/>
    </source>
</evidence>
<dbReference type="NCBIfam" id="NF003517">
    <property type="entry name" value="PRK05182.2-3"/>
    <property type="match status" value="1"/>
</dbReference>
<comment type="function">
    <text evidence="11">DNA-dependent RNA polymerase catalyzes the transcription of DNA into RNA using the four ribonucleoside triphosphates as substrates.</text>
</comment>
<keyword evidence="6 11" id="KW-0548">Nucleotidyltransferase</keyword>
<dbReference type="InterPro" id="IPR036603">
    <property type="entry name" value="RBP11-like"/>
</dbReference>
<proteinExistence type="inferred from homology"/>
<dbReference type="Pfam" id="PF01193">
    <property type="entry name" value="RNA_pol_L"/>
    <property type="match status" value="1"/>
</dbReference>
<dbReference type="Gene3D" id="3.30.1360.10">
    <property type="entry name" value="RNA polymerase, RBP11-like subunit"/>
    <property type="match status" value="1"/>
</dbReference>
<keyword evidence="7 11" id="KW-0804">Transcription</keyword>
<evidence type="ECO:0000256" key="10">
    <source>
        <dbReference type="ARBA" id="ARBA00048552"/>
    </source>
</evidence>
<comment type="caution">
    <text evidence="13">The sequence shown here is derived from an EMBL/GenBank/DDBJ whole genome shotgun (WGS) entry which is preliminary data.</text>
</comment>
<organism evidence="13 14">
    <name type="scientific">Helicobacter suis HS5</name>
    <dbReference type="NCBI Taxonomy" id="710394"/>
    <lineage>
        <taxon>Bacteria</taxon>
        <taxon>Pseudomonadati</taxon>
        <taxon>Campylobacterota</taxon>
        <taxon>Epsilonproteobacteria</taxon>
        <taxon>Campylobacterales</taxon>
        <taxon>Helicobacteraceae</taxon>
        <taxon>Helicobacter</taxon>
    </lineage>
</organism>
<dbReference type="GO" id="GO:0046983">
    <property type="term" value="F:protein dimerization activity"/>
    <property type="evidence" value="ECO:0007669"/>
    <property type="project" value="InterPro"/>
</dbReference>
<reference evidence="13 14" key="1">
    <citation type="journal article" date="2011" name="Vet. Res.">
        <title>Genome sequence of Helicobacter suis supports its role in gastric pathology.</title>
        <authorList>
            <person name="Vermoote M."/>
            <person name="Vandekerckhove T.T."/>
            <person name="Flahou B."/>
            <person name="Pasmans F."/>
            <person name="Smet A."/>
            <person name="De Groote D."/>
            <person name="Van Criekinge W."/>
            <person name="Ducatelle R."/>
            <person name="Haesebrouck F."/>
        </authorList>
    </citation>
    <scope>NUCLEOTIDE SEQUENCE [LARGE SCALE GENOMIC DNA]</scope>
    <source>
        <strain evidence="13 14">HS5</strain>
    </source>
</reference>
<feature type="region of interest" description="Alpha C-terminal domain (alpha-CTD)" evidence="11">
    <location>
        <begin position="252"/>
        <end position="337"/>
    </location>
</feature>
<evidence type="ECO:0000313" key="14">
    <source>
        <dbReference type="Proteomes" id="UP000054093"/>
    </source>
</evidence>
<name>E7G4I0_9HELI</name>
<comment type="domain">
    <text evidence="11">The N-terminal domain is essential for RNAP assembly and basal transcription, whereas the C-terminal domain is involved in interaction with transcriptional regulators and with upstream promoter elements.</text>
</comment>
<dbReference type="GO" id="GO:0003677">
    <property type="term" value="F:DNA binding"/>
    <property type="evidence" value="ECO:0007669"/>
    <property type="project" value="UniProtKB-UniRule"/>
</dbReference>
<evidence type="ECO:0000256" key="9">
    <source>
        <dbReference type="ARBA" id="ARBA00033070"/>
    </source>
</evidence>
<dbReference type="GO" id="GO:0000428">
    <property type="term" value="C:DNA-directed RNA polymerase complex"/>
    <property type="evidence" value="ECO:0007669"/>
    <property type="project" value="UniProtKB-KW"/>
</dbReference>
<comment type="catalytic activity">
    <reaction evidence="10 11">
        <text>RNA(n) + a ribonucleoside 5'-triphosphate = RNA(n+1) + diphosphate</text>
        <dbReference type="Rhea" id="RHEA:21248"/>
        <dbReference type="Rhea" id="RHEA-COMP:14527"/>
        <dbReference type="Rhea" id="RHEA-COMP:17342"/>
        <dbReference type="ChEBI" id="CHEBI:33019"/>
        <dbReference type="ChEBI" id="CHEBI:61557"/>
        <dbReference type="ChEBI" id="CHEBI:140395"/>
        <dbReference type="EC" id="2.7.7.6"/>
    </reaction>
</comment>
<dbReference type="Proteomes" id="UP000054093">
    <property type="component" value="Unassembled WGS sequence"/>
</dbReference>
<dbReference type="CDD" id="cd06928">
    <property type="entry name" value="RNAP_alpha_NTD"/>
    <property type="match status" value="1"/>
</dbReference>
<evidence type="ECO:0000256" key="11">
    <source>
        <dbReference type="HAMAP-Rule" id="MF_00059"/>
    </source>
</evidence>
<dbReference type="InterPro" id="IPR011262">
    <property type="entry name" value="DNA-dir_RNA_pol_insert"/>
</dbReference>
<dbReference type="SUPFAM" id="SSF56553">
    <property type="entry name" value="Insert subdomain of RNA polymerase alpha subunit"/>
    <property type="match status" value="1"/>
</dbReference>
<comment type="similarity">
    <text evidence="1 11">Belongs to the RNA polymerase alpha chain family.</text>
</comment>
<dbReference type="AlphaFoldDB" id="E7G4I0"/>
<dbReference type="InterPro" id="IPR036643">
    <property type="entry name" value="RNApol_insert_sf"/>
</dbReference>
<keyword evidence="5 11" id="KW-0808">Transferase</keyword>
<evidence type="ECO:0000256" key="6">
    <source>
        <dbReference type="ARBA" id="ARBA00022695"/>
    </source>
</evidence>
<dbReference type="GO" id="GO:0005737">
    <property type="term" value="C:cytoplasm"/>
    <property type="evidence" value="ECO:0007669"/>
    <property type="project" value="UniProtKB-ARBA"/>
</dbReference>
<comment type="subunit">
    <text evidence="11">Homodimer. The RNAP catalytic core consists of 2 alpha, 1 beta, 1 beta' and 1 omega subunit. When a sigma factor is associated with the core the holoenzyme is formed, which can initiate transcription.</text>
</comment>
<evidence type="ECO:0000256" key="8">
    <source>
        <dbReference type="ARBA" id="ARBA00032524"/>
    </source>
</evidence>
<gene>
    <name evidence="11 13" type="primary">rpoA</name>
    <name evidence="13" type="ORF">HSUHS5_0891</name>
</gene>
<evidence type="ECO:0000256" key="1">
    <source>
        <dbReference type="ARBA" id="ARBA00007123"/>
    </source>
</evidence>
<evidence type="ECO:0000256" key="3">
    <source>
        <dbReference type="ARBA" id="ARBA00015972"/>
    </source>
</evidence>
<dbReference type="GO" id="GO:0006351">
    <property type="term" value="P:DNA-templated transcription"/>
    <property type="evidence" value="ECO:0007669"/>
    <property type="project" value="UniProtKB-UniRule"/>
</dbReference>
<protein>
    <recommendedName>
        <fullName evidence="3 11">DNA-directed RNA polymerase subunit alpha</fullName>
        <shortName evidence="11">RNAP subunit alpha</shortName>
        <ecNumber evidence="2 11">2.7.7.6</ecNumber>
    </recommendedName>
    <alternativeName>
        <fullName evidence="9 11">RNA polymerase subunit alpha</fullName>
    </alternativeName>
    <alternativeName>
        <fullName evidence="8 11">Transcriptase subunit alpha</fullName>
    </alternativeName>
</protein>
<dbReference type="HAMAP" id="MF_00059">
    <property type="entry name" value="RNApol_bact_RpoA"/>
    <property type="match status" value="1"/>
</dbReference>
<dbReference type="Gene3D" id="1.10.150.20">
    <property type="entry name" value="5' to 3' exonuclease, C-terminal subdomain"/>
    <property type="match status" value="1"/>
</dbReference>
<dbReference type="SUPFAM" id="SSF55257">
    <property type="entry name" value="RBP11-like subunits of RNA polymerase"/>
    <property type="match status" value="1"/>
</dbReference>
<dbReference type="InterPro" id="IPR011260">
    <property type="entry name" value="RNAP_asu_C"/>
</dbReference>
<dbReference type="Gene3D" id="2.170.120.12">
    <property type="entry name" value="DNA-directed RNA polymerase, insert domain"/>
    <property type="match status" value="1"/>
</dbReference>
<evidence type="ECO:0000256" key="4">
    <source>
        <dbReference type="ARBA" id="ARBA00022478"/>
    </source>
</evidence>
<dbReference type="NCBIfam" id="TIGR02027">
    <property type="entry name" value="rpoA"/>
    <property type="match status" value="1"/>
</dbReference>
<dbReference type="EC" id="2.7.7.6" evidence="2 11"/>
<accession>E7G4I0</accession>
<dbReference type="Pfam" id="PF03118">
    <property type="entry name" value="RNA_pol_A_CTD"/>
    <property type="match status" value="1"/>
</dbReference>
<evidence type="ECO:0000313" key="13">
    <source>
        <dbReference type="EMBL" id="EFX41673.1"/>
    </source>
</evidence>
<dbReference type="SUPFAM" id="SSF47789">
    <property type="entry name" value="C-terminal domain of RNA polymerase alpha subunit"/>
    <property type="match status" value="1"/>
</dbReference>
<evidence type="ECO:0000259" key="12">
    <source>
        <dbReference type="SMART" id="SM00662"/>
    </source>
</evidence>
<dbReference type="InterPro" id="IPR011773">
    <property type="entry name" value="DNA-dir_RpoA"/>
</dbReference>
<dbReference type="GO" id="GO:0003899">
    <property type="term" value="F:DNA-directed RNA polymerase activity"/>
    <property type="evidence" value="ECO:0007669"/>
    <property type="project" value="UniProtKB-UniRule"/>
</dbReference>
<feature type="region of interest" description="Alpha N-terminal domain (alpha-NTD)" evidence="11">
    <location>
        <begin position="1"/>
        <end position="235"/>
    </location>
</feature>
<keyword evidence="4 11" id="KW-0240">DNA-directed RNA polymerase</keyword>
<evidence type="ECO:0000256" key="2">
    <source>
        <dbReference type="ARBA" id="ARBA00012418"/>
    </source>
</evidence>
<dbReference type="InterPro" id="IPR011263">
    <property type="entry name" value="DNA-dir_RNA_pol_RpoA/D/Rpb3"/>
</dbReference>
<evidence type="ECO:0000256" key="5">
    <source>
        <dbReference type="ARBA" id="ARBA00022679"/>
    </source>
</evidence>